<name>A0ABR3JS31_9AGAR</name>
<dbReference type="SUPFAM" id="SSF52047">
    <property type="entry name" value="RNI-like"/>
    <property type="match status" value="1"/>
</dbReference>
<comment type="caution">
    <text evidence="1">The sequence shown here is derived from an EMBL/GenBank/DDBJ whole genome shotgun (WGS) entry which is preliminary data.</text>
</comment>
<gene>
    <name evidence="1" type="ORF">HGRIS_014890</name>
</gene>
<keyword evidence="2" id="KW-1185">Reference proteome</keyword>
<reference evidence="2" key="1">
    <citation type="submission" date="2024-06" db="EMBL/GenBank/DDBJ databases">
        <title>Multi-omics analyses provide insights into the biosynthesis of the anticancer antibiotic pleurotin in Hohenbuehelia grisea.</title>
        <authorList>
            <person name="Weaver J.A."/>
            <person name="Alberti F."/>
        </authorList>
    </citation>
    <scope>NUCLEOTIDE SEQUENCE [LARGE SCALE GENOMIC DNA]</scope>
    <source>
        <strain evidence="2">T-177</strain>
    </source>
</reference>
<dbReference type="InterPro" id="IPR036047">
    <property type="entry name" value="F-box-like_dom_sf"/>
</dbReference>
<dbReference type="InterPro" id="IPR032675">
    <property type="entry name" value="LRR_dom_sf"/>
</dbReference>
<dbReference type="Proteomes" id="UP001556367">
    <property type="component" value="Unassembled WGS sequence"/>
</dbReference>
<organism evidence="1 2">
    <name type="scientific">Hohenbuehelia grisea</name>
    <dbReference type="NCBI Taxonomy" id="104357"/>
    <lineage>
        <taxon>Eukaryota</taxon>
        <taxon>Fungi</taxon>
        <taxon>Dikarya</taxon>
        <taxon>Basidiomycota</taxon>
        <taxon>Agaricomycotina</taxon>
        <taxon>Agaricomycetes</taxon>
        <taxon>Agaricomycetidae</taxon>
        <taxon>Agaricales</taxon>
        <taxon>Pleurotineae</taxon>
        <taxon>Pleurotaceae</taxon>
        <taxon>Hohenbuehelia</taxon>
    </lineage>
</organism>
<sequence length="503" mass="57229">MSSNQKNLIHTDTIIWSNDTAYDAQILSHAACSIHTPTPGEHLEASAATAVIDDDLRKLDDEIVSVQSYLDQVQAWRRETQRARTCFHSVSAPIRRLPDDVLREIFQWCCSLKSRQTMRLKESPWTLSMVCRRWRFLAVSLPTLWTSISISTQRGRRPLHLAAILRTYLERSGVAPLDITHHCPVDSDIFSTLFAQIHRWRNIDLLLTAKRWAILDSFHGHLPVLRSIFIRYLGMMRDNQVMHAFSSAPRLTTVVLDTDTPSLVRLPGQIESLNIVCPIYQAYQTLQWSQSLSKLELCIEPEDVPAQLASGSPLLSLPRLVSLRVEADDRIPDFLHLPTLEDLRIRSISGLNNLGPQCRSLILISDCPLLSLKLDQVKISEDDLTQILASTPRLRTLNISWAGLLLSTFRTLTYRSGTSQCLVPHLEEISIHDRAADKNRRHVLDFVESRVVKSPGILDAEWPPIASLKTVKITIYVPGLSDVDIKERVKRMKEEYNFSVEFL</sequence>
<dbReference type="Gene3D" id="3.80.10.10">
    <property type="entry name" value="Ribonuclease Inhibitor"/>
    <property type="match status" value="1"/>
</dbReference>
<proteinExistence type="predicted"/>
<evidence type="ECO:0000313" key="2">
    <source>
        <dbReference type="Proteomes" id="UP001556367"/>
    </source>
</evidence>
<accession>A0ABR3JS31</accession>
<dbReference type="Gene3D" id="1.20.1280.50">
    <property type="match status" value="1"/>
</dbReference>
<protein>
    <recommendedName>
        <fullName evidence="3">F-box domain-containing protein</fullName>
    </recommendedName>
</protein>
<evidence type="ECO:0000313" key="1">
    <source>
        <dbReference type="EMBL" id="KAL0958088.1"/>
    </source>
</evidence>
<dbReference type="SUPFAM" id="SSF81383">
    <property type="entry name" value="F-box domain"/>
    <property type="match status" value="1"/>
</dbReference>
<evidence type="ECO:0008006" key="3">
    <source>
        <dbReference type="Google" id="ProtNLM"/>
    </source>
</evidence>
<dbReference type="EMBL" id="JASNQZ010000004">
    <property type="protein sequence ID" value="KAL0958088.1"/>
    <property type="molecule type" value="Genomic_DNA"/>
</dbReference>